<comment type="caution">
    <text evidence="1">The sequence shown here is derived from an EMBL/GenBank/DDBJ whole genome shotgun (WGS) entry which is preliminary data.</text>
</comment>
<accession>A0ABW6KIV9</accession>
<dbReference type="EMBL" id="JBIACK010000025">
    <property type="protein sequence ID" value="MFE8704134.1"/>
    <property type="molecule type" value="Genomic_DNA"/>
</dbReference>
<organism evidence="1 2">
    <name type="scientific">Cytobacillus spartinae</name>
    <dbReference type="NCBI Taxonomy" id="3299023"/>
    <lineage>
        <taxon>Bacteria</taxon>
        <taxon>Bacillati</taxon>
        <taxon>Bacillota</taxon>
        <taxon>Bacilli</taxon>
        <taxon>Bacillales</taxon>
        <taxon>Bacillaceae</taxon>
        <taxon>Cytobacillus</taxon>
    </lineage>
</organism>
<dbReference type="Proteomes" id="UP001601059">
    <property type="component" value="Unassembled WGS sequence"/>
</dbReference>
<evidence type="ECO:0000313" key="2">
    <source>
        <dbReference type="Proteomes" id="UP001601059"/>
    </source>
</evidence>
<gene>
    <name evidence="1" type="ORF">ACFYKX_26560</name>
</gene>
<reference evidence="1 2" key="1">
    <citation type="submission" date="2024-08" db="EMBL/GenBank/DDBJ databases">
        <title>Two novel Cytobacillus novel species.</title>
        <authorList>
            <person name="Liu G."/>
        </authorList>
    </citation>
    <scope>NUCLEOTIDE SEQUENCE [LARGE SCALE GENOMIC DNA]</scope>
    <source>
        <strain evidence="1 2">FJAT-54145</strain>
    </source>
</reference>
<evidence type="ECO:0000313" key="1">
    <source>
        <dbReference type="EMBL" id="MFE8704134.1"/>
    </source>
</evidence>
<proteinExistence type="predicted"/>
<keyword evidence="2" id="KW-1185">Reference proteome</keyword>
<sequence>MAVTAKQVFDMALVLIDEVTETGAISVDNPLEYQTKALNILNTLQFELVPPDESPVLLTSISQDLSVSDRTAVLILPYGLAAHLLLNEGDSASSIASFYNSRYEELKRRMPTQTESIEDIYEVLGGLH</sequence>
<dbReference type="RefSeq" id="WP_389365248.1">
    <property type="nucleotide sequence ID" value="NZ_JBIACK010000025.1"/>
</dbReference>
<name>A0ABW6KIV9_9BACI</name>
<protein>
    <submittedName>
        <fullName evidence="1">Uncharacterized protein</fullName>
    </submittedName>
</protein>